<sequence length="177" mass="19802">MLLTNDQFIQRLSGLFEASQTKHSVYISSKRCTDHKDGDGDVSMTAASASSSHEQSSILFRATDGQQSKATKIKFSTLVHPDHVQAFNERYLPLLRSQLSSCLKKRDKAKERKVEKQLTASRKKIEAEGGKVRVSGVGSKRGAGRRKRQRVARKAMRLRSEKAKEAAKEKKGKLESK</sequence>
<evidence type="ECO:0000313" key="1">
    <source>
        <dbReference type="EMBL" id="PWN52697.1"/>
    </source>
</evidence>
<dbReference type="Proteomes" id="UP000245626">
    <property type="component" value="Unassembled WGS sequence"/>
</dbReference>
<organism evidence="1 2">
    <name type="scientific">Violaceomyces palustris</name>
    <dbReference type="NCBI Taxonomy" id="1673888"/>
    <lineage>
        <taxon>Eukaryota</taxon>
        <taxon>Fungi</taxon>
        <taxon>Dikarya</taxon>
        <taxon>Basidiomycota</taxon>
        <taxon>Ustilaginomycotina</taxon>
        <taxon>Ustilaginomycetes</taxon>
        <taxon>Violaceomycetales</taxon>
        <taxon>Violaceomycetaceae</taxon>
        <taxon>Violaceomyces</taxon>
    </lineage>
</organism>
<reference evidence="1 2" key="1">
    <citation type="journal article" date="2018" name="Mol. Biol. Evol.">
        <title>Broad Genomic Sampling Reveals a Smut Pathogenic Ancestry of the Fungal Clade Ustilaginomycotina.</title>
        <authorList>
            <person name="Kijpornyongpan T."/>
            <person name="Mondo S.J."/>
            <person name="Barry K."/>
            <person name="Sandor L."/>
            <person name="Lee J."/>
            <person name="Lipzen A."/>
            <person name="Pangilinan J."/>
            <person name="LaButti K."/>
            <person name="Hainaut M."/>
            <person name="Henrissat B."/>
            <person name="Grigoriev I.V."/>
            <person name="Spatafora J.W."/>
            <person name="Aime M.C."/>
        </authorList>
    </citation>
    <scope>NUCLEOTIDE SEQUENCE [LARGE SCALE GENOMIC DNA]</scope>
    <source>
        <strain evidence="1 2">SA 807</strain>
    </source>
</reference>
<gene>
    <name evidence="1" type="ORF">IE53DRAFT_384838</name>
</gene>
<keyword evidence="2" id="KW-1185">Reference proteome</keyword>
<protein>
    <submittedName>
        <fullName evidence="1">Signal recognition particle, SRP9/SRP14 subunit</fullName>
    </submittedName>
</protein>
<proteinExistence type="predicted"/>
<accession>A0ACD0P3R6</accession>
<dbReference type="EMBL" id="KZ819762">
    <property type="protein sequence ID" value="PWN52697.1"/>
    <property type="molecule type" value="Genomic_DNA"/>
</dbReference>
<evidence type="ECO:0000313" key="2">
    <source>
        <dbReference type="Proteomes" id="UP000245626"/>
    </source>
</evidence>
<name>A0ACD0P3R6_9BASI</name>